<dbReference type="InterPro" id="IPR052937">
    <property type="entry name" value="Inner_membrane_protein"/>
</dbReference>
<evidence type="ECO:0000313" key="4">
    <source>
        <dbReference type="EMBL" id="AXN36482.1"/>
    </source>
</evidence>
<dbReference type="Pfam" id="PF03733">
    <property type="entry name" value="YccF"/>
    <property type="match status" value="2"/>
</dbReference>
<dbReference type="Proteomes" id="UP000199749">
    <property type="component" value="Chromosome"/>
</dbReference>
<dbReference type="EMBL" id="AP024685">
    <property type="protein sequence ID" value="BCX30340.1"/>
    <property type="molecule type" value="Genomic_DNA"/>
</dbReference>
<organism evidence="3 7">
    <name type="scientific">Latilactobacillus curvatus</name>
    <name type="common">Lactobacillus curvatus</name>
    <dbReference type="NCBI Taxonomy" id="28038"/>
    <lineage>
        <taxon>Bacteria</taxon>
        <taxon>Bacillati</taxon>
        <taxon>Bacillota</taxon>
        <taxon>Bacilli</taxon>
        <taxon>Lactobacillales</taxon>
        <taxon>Lactobacillaceae</taxon>
        <taxon>Latilactobacillus</taxon>
    </lineage>
</organism>
<reference evidence="4 8" key="2">
    <citation type="submission" date="2018-07" db="EMBL/GenBank/DDBJ databases">
        <title>Lactobacillus curvatus genome sequence.</title>
        <authorList>
            <person name="Prechtl R."/>
        </authorList>
    </citation>
    <scope>NUCLEOTIDE SEQUENCE [LARGE SCALE GENOMIC DNA]</scope>
    <source>
        <strain evidence="4 8">TMW 1.1928</strain>
    </source>
</reference>
<evidence type="ECO:0000313" key="10">
    <source>
        <dbReference type="Proteomes" id="UP001215533"/>
    </source>
</evidence>
<reference evidence="6" key="4">
    <citation type="submission" date="2023-02" db="EMBL/GenBank/DDBJ databases">
        <title>Complete genome sequence of Lactobacillus curvatus CACC879 isolated from Pig feces.</title>
        <authorList>
            <person name="Park S."/>
            <person name="Park M.A."/>
            <person name="Kim D.-H."/>
            <person name="Kim Y."/>
        </authorList>
    </citation>
    <scope>NUCLEOTIDE SEQUENCE</scope>
    <source>
        <strain evidence="6">Curvatus</strain>
        <plasmid evidence="6">p1_CACC879</plasmid>
    </source>
</reference>
<evidence type="ECO:0000313" key="8">
    <source>
        <dbReference type="Proteomes" id="UP000257607"/>
    </source>
</evidence>
<evidence type="ECO:0000313" key="3">
    <source>
        <dbReference type="EMBL" id="ASN60681.1"/>
    </source>
</evidence>
<evidence type="ECO:0000259" key="2">
    <source>
        <dbReference type="Pfam" id="PF03733"/>
    </source>
</evidence>
<dbReference type="OrthoDB" id="9790567at2"/>
<evidence type="ECO:0000313" key="7">
    <source>
        <dbReference type="Proteomes" id="UP000199749"/>
    </source>
</evidence>
<dbReference type="AlphaFoldDB" id="A0A1B2A4J0"/>
<dbReference type="PANTHER" id="PTHR42903:SF1">
    <property type="entry name" value="INNER MEMBRANE PROTEIN YCCF"/>
    <property type="match status" value="1"/>
</dbReference>
<keyword evidence="1" id="KW-1133">Transmembrane helix</keyword>
<dbReference type="GeneID" id="49611651"/>
<evidence type="ECO:0000313" key="6">
    <source>
        <dbReference type="EMBL" id="WDC93157.1"/>
    </source>
</evidence>
<gene>
    <name evidence="3" type="ORF">CG419_08650</name>
    <name evidence="4" type="ORF">DT351_09105</name>
    <name evidence="5" type="ORF">LTWDN19_09070</name>
    <name evidence="6" type="ORF">PSR33_08520</name>
</gene>
<feature type="transmembrane region" description="Helical" evidence="1">
    <location>
        <begin position="54"/>
        <end position="74"/>
    </location>
</feature>
<feature type="transmembrane region" description="Helical" evidence="1">
    <location>
        <begin position="20"/>
        <end position="42"/>
    </location>
</feature>
<feature type="domain" description="Inner membrane component" evidence="2">
    <location>
        <begin position="4"/>
        <end position="53"/>
    </location>
</feature>
<dbReference type="Proteomes" id="UP000825100">
    <property type="component" value="Chromosome"/>
</dbReference>
<geneLocation type="plasmid" evidence="6 10">
    <name>p1_CACC879</name>
</geneLocation>
<sequence length="119" mass="12880">MSLIGTLIWWLFGGLVEAIGWFILGIAWSITIIGIPVGLQCFKIGALTLMPFNATVVSTGGAGSFLLNIVWFFLGGLVMWASHVFWGLLLSITIIGIPFGRQHFKLAALSLSPFGKQIN</sequence>
<feature type="transmembrane region" description="Helical" evidence="1">
    <location>
        <begin position="80"/>
        <end position="100"/>
    </location>
</feature>
<dbReference type="Proteomes" id="UP001215533">
    <property type="component" value="Plasmid p1_CACC879"/>
</dbReference>
<dbReference type="GO" id="GO:0005886">
    <property type="term" value="C:plasma membrane"/>
    <property type="evidence" value="ECO:0007669"/>
    <property type="project" value="TreeGrafter"/>
</dbReference>
<dbReference type="EMBL" id="CP031003">
    <property type="protein sequence ID" value="AXN36482.1"/>
    <property type="molecule type" value="Genomic_DNA"/>
</dbReference>
<evidence type="ECO:0000313" key="5">
    <source>
        <dbReference type="EMBL" id="BCX30340.1"/>
    </source>
</evidence>
<dbReference type="Proteomes" id="UP000257607">
    <property type="component" value="Chromosome"/>
</dbReference>
<dbReference type="EMBL" id="CP117684">
    <property type="protein sequence ID" value="WDC93157.1"/>
    <property type="molecule type" value="Genomic_DNA"/>
</dbReference>
<dbReference type="NCBIfam" id="NF008740">
    <property type="entry name" value="PRK11770.1-2"/>
    <property type="match status" value="1"/>
</dbReference>
<keyword evidence="1" id="KW-0812">Transmembrane</keyword>
<dbReference type="EMBL" id="CP022474">
    <property type="protein sequence ID" value="ASN60681.1"/>
    <property type="molecule type" value="Genomic_DNA"/>
</dbReference>
<keyword evidence="6" id="KW-0614">Plasmid</keyword>
<evidence type="ECO:0000313" key="9">
    <source>
        <dbReference type="Proteomes" id="UP000825100"/>
    </source>
</evidence>
<feature type="domain" description="Inner membrane component" evidence="2">
    <location>
        <begin position="66"/>
        <end position="116"/>
    </location>
</feature>
<accession>A0A1B2A4J0</accession>
<dbReference type="RefSeq" id="WP_004265057.1">
    <property type="nucleotide sequence ID" value="NZ_AP024685.1"/>
</dbReference>
<evidence type="ECO:0000256" key="1">
    <source>
        <dbReference type="SAM" id="Phobius"/>
    </source>
</evidence>
<dbReference type="InterPro" id="IPR005185">
    <property type="entry name" value="YccF"/>
</dbReference>
<reference evidence="3 7" key="1">
    <citation type="submission" date="2017-07" db="EMBL/GenBank/DDBJ databases">
        <title>Lactobacillus curvatus MRS6 whole genome.</title>
        <authorList>
            <person name="Jans C."/>
            <person name="Lagler S."/>
            <person name="Lacroix C."/>
            <person name="Meile L."/>
            <person name="Stevens M.J.A."/>
        </authorList>
    </citation>
    <scope>NUCLEOTIDE SEQUENCE [LARGE SCALE GENOMIC DNA]</scope>
    <source>
        <strain evidence="3 7">MRS6</strain>
    </source>
</reference>
<protein>
    <submittedName>
        <fullName evidence="4">YccF domain-containing protein</fullName>
    </submittedName>
    <submittedName>
        <fullName evidence="3">YccF family protein</fullName>
    </submittedName>
</protein>
<reference evidence="5 9" key="3">
    <citation type="submission" date="2021-05" db="EMBL/GenBank/DDBJ databases">
        <title>Complete Genome Sequence of Latilactobacillus sp. Strain WDN19, a High D-Aspartate-producing Lactic Acid Bacterium Isolated from a Japanese Pickle.</title>
        <authorList>
            <person name="Kajitani K."/>
            <person name="Takahashi S."/>
        </authorList>
    </citation>
    <scope>NUCLEOTIDE SEQUENCE [LARGE SCALE GENOMIC DNA]</scope>
    <source>
        <strain evidence="5 9">WDN19</strain>
    </source>
</reference>
<dbReference type="PANTHER" id="PTHR42903">
    <property type="entry name" value="INNER MEMBRANE PROTEIN YCCF"/>
    <property type="match status" value="1"/>
</dbReference>
<keyword evidence="1" id="KW-0472">Membrane</keyword>
<name>A0A1B2A4J0_LATCU</name>
<keyword evidence="9" id="KW-1185">Reference proteome</keyword>
<proteinExistence type="predicted"/>